<name>A0A179FYK7_METCM</name>
<feature type="domain" description="WSC" evidence="9">
    <location>
        <begin position="35"/>
        <end position="126"/>
    </location>
</feature>
<comment type="subcellular location">
    <subcellularLocation>
        <location evidence="1">Membrane</location>
        <topology evidence="1">Single-pass membrane protein</topology>
    </subcellularLocation>
</comment>
<dbReference type="InterPro" id="IPR051836">
    <property type="entry name" value="Kremen_rcpt"/>
</dbReference>
<evidence type="ECO:0000256" key="1">
    <source>
        <dbReference type="ARBA" id="ARBA00004167"/>
    </source>
</evidence>
<evidence type="ECO:0000256" key="7">
    <source>
        <dbReference type="SAM" id="MobiDB-lite"/>
    </source>
</evidence>
<dbReference type="GeneID" id="28846305"/>
<dbReference type="SMART" id="SM00321">
    <property type="entry name" value="WSC"/>
    <property type="match status" value="2"/>
</dbReference>
<organism evidence="10 11">
    <name type="scientific">Pochonia chlamydosporia 170</name>
    <dbReference type="NCBI Taxonomy" id="1380566"/>
    <lineage>
        <taxon>Eukaryota</taxon>
        <taxon>Fungi</taxon>
        <taxon>Dikarya</taxon>
        <taxon>Ascomycota</taxon>
        <taxon>Pezizomycotina</taxon>
        <taxon>Sordariomycetes</taxon>
        <taxon>Hypocreomycetidae</taxon>
        <taxon>Hypocreales</taxon>
        <taxon>Clavicipitaceae</taxon>
        <taxon>Pochonia</taxon>
    </lineage>
</organism>
<feature type="signal peptide" evidence="8">
    <location>
        <begin position="1"/>
        <end position="21"/>
    </location>
</feature>
<keyword evidence="6" id="KW-0325">Glycoprotein</keyword>
<evidence type="ECO:0000256" key="6">
    <source>
        <dbReference type="ARBA" id="ARBA00023180"/>
    </source>
</evidence>
<keyword evidence="11" id="KW-1185">Reference proteome</keyword>
<evidence type="ECO:0000256" key="2">
    <source>
        <dbReference type="ARBA" id="ARBA00022692"/>
    </source>
</evidence>
<feature type="compositionally biased region" description="Low complexity" evidence="7">
    <location>
        <begin position="431"/>
        <end position="445"/>
    </location>
</feature>
<dbReference type="PROSITE" id="PS51212">
    <property type="entry name" value="WSC"/>
    <property type="match status" value="2"/>
</dbReference>
<dbReference type="PANTHER" id="PTHR24269">
    <property type="entry name" value="KREMEN PROTEIN"/>
    <property type="match status" value="1"/>
</dbReference>
<feature type="domain" description="WSC" evidence="9">
    <location>
        <begin position="137"/>
        <end position="232"/>
    </location>
</feature>
<feature type="compositionally biased region" description="Low complexity" evidence="7">
    <location>
        <begin position="324"/>
        <end position="396"/>
    </location>
</feature>
<dbReference type="OrthoDB" id="2019572at2759"/>
<feature type="compositionally biased region" description="Low complexity" evidence="7">
    <location>
        <begin position="404"/>
        <end position="418"/>
    </location>
</feature>
<dbReference type="EMBL" id="LSBJ02000002">
    <property type="protein sequence ID" value="OAQ70201.1"/>
    <property type="molecule type" value="Genomic_DNA"/>
</dbReference>
<feature type="compositionally biased region" description="Low complexity" evidence="7">
    <location>
        <begin position="458"/>
        <end position="474"/>
    </location>
</feature>
<keyword evidence="2" id="KW-0812">Transmembrane</keyword>
<evidence type="ECO:0000256" key="3">
    <source>
        <dbReference type="ARBA" id="ARBA00022729"/>
    </source>
</evidence>
<reference evidence="10 11" key="1">
    <citation type="journal article" date="2016" name="PLoS Pathog.">
        <title>Biosynthesis of antibiotic leucinostatins in bio-control fungus Purpureocillium lilacinum and their inhibition on phytophthora revealed by genome mining.</title>
        <authorList>
            <person name="Wang G."/>
            <person name="Liu Z."/>
            <person name="Lin R."/>
            <person name="Li E."/>
            <person name="Mao Z."/>
            <person name="Ling J."/>
            <person name="Yang Y."/>
            <person name="Yin W.B."/>
            <person name="Xie B."/>
        </authorList>
    </citation>
    <scope>NUCLEOTIDE SEQUENCE [LARGE SCALE GENOMIC DNA]</scope>
    <source>
        <strain evidence="10">170</strain>
    </source>
</reference>
<feature type="region of interest" description="Disordered" evidence="7">
    <location>
        <begin position="238"/>
        <end position="474"/>
    </location>
</feature>
<keyword evidence="4" id="KW-1133">Transmembrane helix</keyword>
<dbReference type="Pfam" id="PF01822">
    <property type="entry name" value="WSC"/>
    <property type="match status" value="2"/>
</dbReference>
<gene>
    <name evidence="10" type="ORF">VFPPC_02705</name>
</gene>
<dbReference type="STRING" id="1380566.A0A179FYK7"/>
<accession>A0A179FYK7</accession>
<evidence type="ECO:0000259" key="9">
    <source>
        <dbReference type="PROSITE" id="PS51212"/>
    </source>
</evidence>
<comment type="caution">
    <text evidence="10">The sequence shown here is derived from an EMBL/GenBank/DDBJ whole genome shotgun (WGS) entry which is preliminary data.</text>
</comment>
<evidence type="ECO:0000313" key="10">
    <source>
        <dbReference type="EMBL" id="OAQ70201.1"/>
    </source>
</evidence>
<feature type="chain" id="PRO_5008102147" evidence="8">
    <location>
        <begin position="22"/>
        <end position="791"/>
    </location>
</feature>
<sequence>MTLYRSALAAAAVALVPLTQAWNIELPPCIEPFKPFVYSGCFQDGNPNALIFRSSIDQNNMTVEKCIAECKGNGFRYAGLEYYGVCFCGATVNGAQLDESKCSFPCSGNKTQTCGGDNTLSVYQDPTFPTEDVDVDDYKLLGCYTDDSTKGRTLSYPIDLEPSTFTTKKCLAACEKEGFPFAGVEFGKECWCGVVLANDTAKVDASQCNMPCQGDASDTCGGRGRMNLWVAKDLESLEPCGHKPSTTTTPLPPITTTTKKPSDTTTTQKPTTTTTKPDTTTKKPSTTSTKPDTTTKKPTTTTKPDTTTKKPTTTSTCDDETTTTKKPTTTTKPDTTTKKPTTTTKPDTTTKKPTTTTKPDTTTKKPSTTTKPDTTKKPTTTTKPDTTTKKPTTTSTCDDETTTTKRGTTTKKSTSTSTCDDETTTTRRPHTTTTRRNTSTKPTTTTKRDTTTTRRPHTTTTKRFTTTTKPTTTKKVPHTTTNLCTATVTLPPKCEWKCGNWCAPPLPPWADRNGCTIAQKTCHKQISSCFKNAGWPGSVECFKFKAWCAYIDTYCSSSCPSNKCGKSDCWNKHHGGGKPPGNPPTTTTTVYPCPTTSKPVPTTTKPGPGCPKPTNICTQPTNQRYGYGPGKPVGGIPLPVVDCNDVKEEFDQKPFKFYTDADTRKCPGFPWPQWPNVCAQACKEQYTECVETYIKGCEDGNLYDRSWSSSSSSSSWSGSWSGNGGAAACAVAGSGNSGAWARAGSDNVQCWGKGGNKPSSALERCKAQYQDCVNVNQWVNPRDKCKYWPGC</sequence>
<dbReference type="Proteomes" id="UP000078397">
    <property type="component" value="Unassembled WGS sequence"/>
</dbReference>
<proteinExistence type="predicted"/>
<evidence type="ECO:0000256" key="8">
    <source>
        <dbReference type="SAM" id="SignalP"/>
    </source>
</evidence>
<keyword evidence="5" id="KW-0472">Membrane</keyword>
<dbReference type="GO" id="GO:0005886">
    <property type="term" value="C:plasma membrane"/>
    <property type="evidence" value="ECO:0007669"/>
    <property type="project" value="TreeGrafter"/>
</dbReference>
<evidence type="ECO:0000256" key="5">
    <source>
        <dbReference type="ARBA" id="ARBA00023136"/>
    </source>
</evidence>
<protein>
    <submittedName>
        <fullName evidence="10">Glyoxal oxidase</fullName>
    </submittedName>
</protein>
<dbReference type="AlphaFoldDB" id="A0A179FYK7"/>
<evidence type="ECO:0000256" key="4">
    <source>
        <dbReference type="ARBA" id="ARBA00022989"/>
    </source>
</evidence>
<evidence type="ECO:0000313" key="11">
    <source>
        <dbReference type="Proteomes" id="UP000078397"/>
    </source>
</evidence>
<dbReference type="InterPro" id="IPR002889">
    <property type="entry name" value="WSC_carb-bd"/>
</dbReference>
<dbReference type="RefSeq" id="XP_018146738.1">
    <property type="nucleotide sequence ID" value="XM_018282311.1"/>
</dbReference>
<dbReference type="KEGG" id="pchm:VFPPC_02705"/>
<dbReference type="PANTHER" id="PTHR24269:SF16">
    <property type="entry name" value="PROTEIN SLG1"/>
    <property type="match status" value="1"/>
</dbReference>
<feature type="compositionally biased region" description="Low complexity" evidence="7">
    <location>
        <begin position="243"/>
        <end position="316"/>
    </location>
</feature>
<keyword evidence="3 8" id="KW-0732">Signal</keyword>